<evidence type="ECO:0000259" key="4">
    <source>
        <dbReference type="PROSITE" id="PS51000"/>
    </source>
</evidence>
<dbReference type="PANTHER" id="PTHR30363">
    <property type="entry name" value="HTH-TYPE TRANSCRIPTIONAL REGULATOR SRLR-RELATED"/>
    <property type="match status" value="1"/>
</dbReference>
<evidence type="ECO:0000256" key="2">
    <source>
        <dbReference type="ARBA" id="ARBA00023125"/>
    </source>
</evidence>
<feature type="domain" description="HTH deoR-type" evidence="4">
    <location>
        <begin position="64"/>
        <end position="119"/>
    </location>
</feature>
<evidence type="ECO:0000256" key="1">
    <source>
        <dbReference type="ARBA" id="ARBA00023015"/>
    </source>
</evidence>
<dbReference type="EMBL" id="RRCN01000001">
    <property type="protein sequence ID" value="RRJ62662.1"/>
    <property type="molecule type" value="Genomic_DNA"/>
</dbReference>
<dbReference type="SUPFAM" id="SSF100950">
    <property type="entry name" value="NagB/RpiA/CoA transferase-like"/>
    <property type="match status" value="1"/>
</dbReference>
<dbReference type="PANTHER" id="PTHR30363:SF44">
    <property type="entry name" value="AGA OPERON TRANSCRIPTIONAL REPRESSOR-RELATED"/>
    <property type="match status" value="1"/>
</dbReference>
<evidence type="ECO:0000256" key="3">
    <source>
        <dbReference type="ARBA" id="ARBA00023163"/>
    </source>
</evidence>
<dbReference type="SUPFAM" id="SSF46785">
    <property type="entry name" value="Winged helix' DNA-binding domain"/>
    <property type="match status" value="1"/>
</dbReference>
<dbReference type="CDD" id="cd00090">
    <property type="entry name" value="HTH_ARSR"/>
    <property type="match status" value="1"/>
</dbReference>
<dbReference type="InterPro" id="IPR018356">
    <property type="entry name" value="Tscrpt_reg_HTH_DeoR_CS"/>
</dbReference>
<dbReference type="InterPro" id="IPR036388">
    <property type="entry name" value="WH-like_DNA-bd_sf"/>
</dbReference>
<keyword evidence="1" id="KW-0805">Transcription regulation</keyword>
<dbReference type="InterPro" id="IPR050313">
    <property type="entry name" value="Carb_Metab_HTH_regulators"/>
</dbReference>
<sequence length="311" mass="34885">MQRHQVQLNAKGGKLDADGLKSIHKCSQNDSAIIFRNIYLPDFDCSRKKMKFIRKRGWSMGVKNYNRKRDILNMLHETSPLSVAELAKLTGVSLPTIRRDIGELEAQGMVIRDNGMVMLREISAETIHIQREGHNLDLKRQIAKYVVSRIKDGEIIAMDIGTTCVEIAKELITRPNLSVTVFTSSVQAASILCRSSLNVYLIGGFVRNSEMANVGSIAIETILKFKFDRFYLNLAGLNNEDGPTDYNLEETEVKRAFISRSREVAAVLDKTKLGKSALVKVCELNDIHEIITNADEAPPFKLDFTGKLTLI</sequence>
<dbReference type="Pfam" id="PF08220">
    <property type="entry name" value="HTH_DeoR"/>
    <property type="match status" value="1"/>
</dbReference>
<dbReference type="Pfam" id="PF00455">
    <property type="entry name" value="DeoRC"/>
    <property type="match status" value="1"/>
</dbReference>
<dbReference type="OrthoDB" id="9797223at2"/>
<evidence type="ECO:0000313" key="6">
    <source>
        <dbReference type="Proteomes" id="UP000267017"/>
    </source>
</evidence>
<dbReference type="GO" id="GO:0003677">
    <property type="term" value="F:DNA binding"/>
    <property type="evidence" value="ECO:0007669"/>
    <property type="project" value="UniProtKB-KW"/>
</dbReference>
<organism evidence="5 6">
    <name type="scientific">Paenibacillus oralis</name>
    <dbReference type="NCBI Taxonomy" id="2490856"/>
    <lineage>
        <taxon>Bacteria</taxon>
        <taxon>Bacillati</taxon>
        <taxon>Bacillota</taxon>
        <taxon>Bacilli</taxon>
        <taxon>Bacillales</taxon>
        <taxon>Paenibacillaceae</taxon>
        <taxon>Paenibacillus</taxon>
    </lineage>
</organism>
<keyword evidence="3" id="KW-0804">Transcription</keyword>
<dbReference type="Proteomes" id="UP000267017">
    <property type="component" value="Unassembled WGS sequence"/>
</dbReference>
<dbReference type="InterPro" id="IPR011991">
    <property type="entry name" value="ArsR-like_HTH"/>
</dbReference>
<evidence type="ECO:0000313" key="5">
    <source>
        <dbReference type="EMBL" id="RRJ62662.1"/>
    </source>
</evidence>
<accession>A0A3P3TX13</accession>
<dbReference type="InterPro" id="IPR037171">
    <property type="entry name" value="NagB/RpiA_transferase-like"/>
</dbReference>
<dbReference type="PROSITE" id="PS51000">
    <property type="entry name" value="HTH_DEOR_2"/>
    <property type="match status" value="1"/>
</dbReference>
<dbReference type="Gene3D" id="3.40.50.1360">
    <property type="match status" value="1"/>
</dbReference>
<reference evidence="5 6" key="1">
    <citation type="submission" date="2018-11" db="EMBL/GenBank/DDBJ databases">
        <title>Genome sequencing of Paenibacillus sp. KCOM 3021 (= ChDC PVNT-B20).</title>
        <authorList>
            <person name="Kook J.-K."/>
            <person name="Park S.-N."/>
            <person name="Lim Y.K."/>
        </authorList>
    </citation>
    <scope>NUCLEOTIDE SEQUENCE [LARGE SCALE GENOMIC DNA]</scope>
    <source>
        <strain evidence="5 6">KCOM 3021</strain>
    </source>
</reference>
<dbReference type="Gene3D" id="1.10.10.10">
    <property type="entry name" value="Winged helix-like DNA-binding domain superfamily/Winged helix DNA-binding domain"/>
    <property type="match status" value="1"/>
</dbReference>
<keyword evidence="2" id="KW-0238">DNA-binding</keyword>
<dbReference type="InterPro" id="IPR001034">
    <property type="entry name" value="DeoR_HTH"/>
</dbReference>
<dbReference type="InterPro" id="IPR036390">
    <property type="entry name" value="WH_DNA-bd_sf"/>
</dbReference>
<keyword evidence="6" id="KW-1185">Reference proteome</keyword>
<comment type="caution">
    <text evidence="5">The sequence shown here is derived from an EMBL/GenBank/DDBJ whole genome shotgun (WGS) entry which is preliminary data.</text>
</comment>
<dbReference type="AlphaFoldDB" id="A0A3P3TX13"/>
<proteinExistence type="predicted"/>
<dbReference type="PROSITE" id="PS00894">
    <property type="entry name" value="HTH_DEOR_1"/>
    <property type="match status" value="1"/>
</dbReference>
<dbReference type="SMART" id="SM00420">
    <property type="entry name" value="HTH_DEOR"/>
    <property type="match status" value="1"/>
</dbReference>
<dbReference type="InterPro" id="IPR014036">
    <property type="entry name" value="DeoR-like_C"/>
</dbReference>
<protein>
    <submittedName>
        <fullName evidence="5">DeoR/GlpR transcriptional regulator</fullName>
    </submittedName>
</protein>
<dbReference type="SMART" id="SM01134">
    <property type="entry name" value="DeoRC"/>
    <property type="match status" value="1"/>
</dbReference>
<name>A0A3P3TX13_9BACL</name>
<dbReference type="GO" id="GO:0003700">
    <property type="term" value="F:DNA-binding transcription factor activity"/>
    <property type="evidence" value="ECO:0007669"/>
    <property type="project" value="InterPro"/>
</dbReference>
<gene>
    <name evidence="5" type="ORF">EHV15_06685</name>
</gene>